<protein>
    <submittedName>
        <fullName evidence="1">Uncharacterized protein</fullName>
    </submittedName>
</protein>
<sequence>MTRSPYFSSPVLNYSTSPYPADEVEAIKTEKEKERRESSNLNSTVEEGLIDPLYVSTHEQVADILTKAVAKKVVEFAVPLLGLE</sequence>
<dbReference type="EMBL" id="JH972706">
    <property type="protein sequence ID" value="EKM73446.1"/>
    <property type="molecule type" value="Genomic_DNA"/>
</dbReference>
<keyword evidence="2" id="KW-1185">Reference proteome</keyword>
<dbReference type="GeneID" id="18828359"/>
<dbReference type="AlphaFoldDB" id="K5WDW4"/>
<name>K5WDW4_AGABU</name>
<proteinExistence type="predicted"/>
<dbReference type="KEGG" id="abp:AGABI1DRAFT134752"/>
<dbReference type="InParanoid" id="K5WDW4"/>
<dbReference type="RefSeq" id="XP_007335915.1">
    <property type="nucleotide sequence ID" value="XM_007335853.1"/>
</dbReference>
<dbReference type="Proteomes" id="UP000008493">
    <property type="component" value="Unassembled WGS sequence"/>
</dbReference>
<evidence type="ECO:0000313" key="1">
    <source>
        <dbReference type="EMBL" id="EKM73446.1"/>
    </source>
</evidence>
<reference evidence="2" key="1">
    <citation type="journal article" date="2012" name="Proc. Natl. Acad. Sci. U.S.A.">
        <title>Genome sequence of the button mushroom Agaricus bisporus reveals mechanisms governing adaptation to a humic-rich ecological niche.</title>
        <authorList>
            <person name="Morin E."/>
            <person name="Kohler A."/>
            <person name="Baker A.R."/>
            <person name="Foulongne-Oriol M."/>
            <person name="Lombard V."/>
            <person name="Nagy L.G."/>
            <person name="Ohm R.A."/>
            <person name="Patyshakuliyeva A."/>
            <person name="Brun A."/>
            <person name="Aerts A.L."/>
            <person name="Bailey A.M."/>
            <person name="Billette C."/>
            <person name="Coutinho P.M."/>
            <person name="Deakin G."/>
            <person name="Doddapaneni H."/>
            <person name="Floudas D."/>
            <person name="Grimwood J."/>
            <person name="Hilden K."/>
            <person name="Kuees U."/>
            <person name="LaButti K.M."/>
            <person name="Lapidus A."/>
            <person name="Lindquist E.A."/>
            <person name="Lucas S.M."/>
            <person name="Murat C."/>
            <person name="Riley R.W."/>
            <person name="Salamov A.A."/>
            <person name="Schmutz J."/>
            <person name="Subramanian V."/>
            <person name="Woesten H.A.B."/>
            <person name="Xu J."/>
            <person name="Eastwood D.C."/>
            <person name="Foster G.D."/>
            <person name="Sonnenberg A.S."/>
            <person name="Cullen D."/>
            <person name="de Vries R.P."/>
            <person name="Lundell T."/>
            <person name="Hibbett D.S."/>
            <person name="Henrissat B."/>
            <person name="Burton K.S."/>
            <person name="Kerrigan R.W."/>
            <person name="Challen M.P."/>
            <person name="Grigoriev I.V."/>
            <person name="Martin F."/>
        </authorList>
    </citation>
    <scope>NUCLEOTIDE SEQUENCE [LARGE SCALE GENOMIC DNA]</scope>
    <source>
        <strain evidence="2">JB137-S8 / ATCC MYA-4627 / FGSC 10392</strain>
    </source>
</reference>
<organism evidence="1 2">
    <name type="scientific">Agaricus bisporus var. burnettii (strain JB137-S8 / ATCC MYA-4627 / FGSC 10392)</name>
    <name type="common">White button mushroom</name>
    <dbReference type="NCBI Taxonomy" id="597362"/>
    <lineage>
        <taxon>Eukaryota</taxon>
        <taxon>Fungi</taxon>
        <taxon>Dikarya</taxon>
        <taxon>Basidiomycota</taxon>
        <taxon>Agaricomycotina</taxon>
        <taxon>Agaricomycetes</taxon>
        <taxon>Agaricomycetidae</taxon>
        <taxon>Agaricales</taxon>
        <taxon>Agaricineae</taxon>
        <taxon>Agaricaceae</taxon>
        <taxon>Agaricus</taxon>
    </lineage>
</organism>
<accession>K5WDW4</accession>
<evidence type="ECO:0000313" key="2">
    <source>
        <dbReference type="Proteomes" id="UP000008493"/>
    </source>
</evidence>
<gene>
    <name evidence="1" type="ORF">AGABI1DRAFT_134752</name>
</gene>
<dbReference type="HOGENOM" id="CLU_2526925_0_0_1"/>